<dbReference type="PANTHER" id="PTHR42718">
    <property type="entry name" value="MAJOR FACILITATOR SUPERFAMILY MULTIDRUG TRANSPORTER MFSC"/>
    <property type="match status" value="1"/>
</dbReference>
<feature type="region of interest" description="Disordered" evidence="8">
    <location>
        <begin position="487"/>
        <end position="507"/>
    </location>
</feature>
<evidence type="ECO:0000256" key="9">
    <source>
        <dbReference type="SAM" id="Phobius"/>
    </source>
</evidence>
<dbReference type="PRINTS" id="PR01036">
    <property type="entry name" value="TCRTETB"/>
</dbReference>
<name>A0A839TPB0_9BACL</name>
<feature type="transmembrane region" description="Helical" evidence="9">
    <location>
        <begin position="139"/>
        <end position="160"/>
    </location>
</feature>
<dbReference type="RefSeq" id="WP_183582523.1">
    <property type="nucleotide sequence ID" value="NZ_JACHXJ010000002.1"/>
</dbReference>
<keyword evidence="7 9" id="KW-0472">Membrane</keyword>
<evidence type="ECO:0000256" key="6">
    <source>
        <dbReference type="ARBA" id="ARBA00022989"/>
    </source>
</evidence>
<comment type="subcellular location">
    <subcellularLocation>
        <location evidence="1">Cell membrane</location>
        <topology evidence="1">Multi-pass membrane protein</topology>
    </subcellularLocation>
</comment>
<comment type="similarity">
    <text evidence="2">Belongs to the major facilitator superfamily. EmrB family.</text>
</comment>
<feature type="transmembrane region" description="Helical" evidence="9">
    <location>
        <begin position="57"/>
        <end position="73"/>
    </location>
</feature>
<evidence type="ECO:0000256" key="5">
    <source>
        <dbReference type="ARBA" id="ARBA00022692"/>
    </source>
</evidence>
<evidence type="ECO:0000259" key="10">
    <source>
        <dbReference type="PROSITE" id="PS50850"/>
    </source>
</evidence>
<dbReference type="InterPro" id="IPR004638">
    <property type="entry name" value="EmrB-like"/>
</dbReference>
<feature type="domain" description="Major facilitator superfamily (MFS) profile" evidence="10">
    <location>
        <begin position="14"/>
        <end position="480"/>
    </location>
</feature>
<comment type="caution">
    <text evidence="11">The sequence shown here is derived from an EMBL/GenBank/DDBJ whole genome shotgun (WGS) entry which is preliminary data.</text>
</comment>
<protein>
    <submittedName>
        <fullName evidence="11">EmrB/QacA subfamily drug resistance transporter</fullName>
    </submittedName>
</protein>
<gene>
    <name evidence="11" type="ORF">FHS19_002997</name>
</gene>
<keyword evidence="5 9" id="KW-0812">Transmembrane</keyword>
<feature type="compositionally biased region" description="Low complexity" evidence="8">
    <location>
        <begin position="491"/>
        <end position="505"/>
    </location>
</feature>
<dbReference type="InterPro" id="IPR036259">
    <property type="entry name" value="MFS_trans_sf"/>
</dbReference>
<dbReference type="Gene3D" id="1.20.1720.10">
    <property type="entry name" value="Multidrug resistance protein D"/>
    <property type="match status" value="1"/>
</dbReference>
<dbReference type="AlphaFoldDB" id="A0A839TPB0"/>
<dbReference type="InterPro" id="IPR011701">
    <property type="entry name" value="MFS"/>
</dbReference>
<keyword evidence="6 9" id="KW-1133">Transmembrane helix</keyword>
<feature type="transmembrane region" description="Helical" evidence="9">
    <location>
        <begin position="199"/>
        <end position="218"/>
    </location>
</feature>
<evidence type="ECO:0000256" key="4">
    <source>
        <dbReference type="ARBA" id="ARBA00022475"/>
    </source>
</evidence>
<dbReference type="NCBIfam" id="TIGR00711">
    <property type="entry name" value="efflux_EmrB"/>
    <property type="match status" value="1"/>
</dbReference>
<feature type="region of interest" description="Disordered" evidence="8">
    <location>
        <begin position="561"/>
        <end position="595"/>
    </location>
</feature>
<feature type="transmembrane region" description="Helical" evidence="9">
    <location>
        <begin position="230"/>
        <end position="251"/>
    </location>
</feature>
<dbReference type="CDD" id="cd17503">
    <property type="entry name" value="MFS_LmrB_MDR_like"/>
    <property type="match status" value="1"/>
</dbReference>
<feature type="transmembrane region" description="Helical" evidence="9">
    <location>
        <begin position="112"/>
        <end position="132"/>
    </location>
</feature>
<dbReference type="EMBL" id="JACHXJ010000002">
    <property type="protein sequence ID" value="MBB3128343.1"/>
    <property type="molecule type" value="Genomic_DNA"/>
</dbReference>
<dbReference type="GO" id="GO:0022857">
    <property type="term" value="F:transmembrane transporter activity"/>
    <property type="evidence" value="ECO:0007669"/>
    <property type="project" value="InterPro"/>
</dbReference>
<evidence type="ECO:0000256" key="7">
    <source>
        <dbReference type="ARBA" id="ARBA00023136"/>
    </source>
</evidence>
<feature type="transmembrane region" description="Helical" evidence="9">
    <location>
        <begin position="80"/>
        <end position="106"/>
    </location>
</feature>
<feature type="transmembrane region" description="Helical" evidence="9">
    <location>
        <begin position="458"/>
        <end position="475"/>
    </location>
</feature>
<evidence type="ECO:0000256" key="8">
    <source>
        <dbReference type="SAM" id="MobiDB-lite"/>
    </source>
</evidence>
<dbReference type="SUPFAM" id="SSF103473">
    <property type="entry name" value="MFS general substrate transporter"/>
    <property type="match status" value="1"/>
</dbReference>
<evidence type="ECO:0000313" key="12">
    <source>
        <dbReference type="Proteomes" id="UP000517523"/>
    </source>
</evidence>
<dbReference type="InterPro" id="IPR020846">
    <property type="entry name" value="MFS_dom"/>
</dbReference>
<evidence type="ECO:0000256" key="3">
    <source>
        <dbReference type="ARBA" id="ARBA00022448"/>
    </source>
</evidence>
<sequence>MTSMVSNQLRKGPIMASLLIAAFVALLSQTVLNVALPKMMADLNVTESTIQWLSNGYMLVNGVLVPVSAFLINRFTTRKLFLLASSMFALGTVICALSGDFSWLLAGRLVQAVGAGILMPLMTVVTLTIFPVEERGKAMGLMGVAMIFAPAIGPTLSGWIVENYDWHVLFYIVLPLAIIAVIFGAFSMKDVIKTSRPKLDVLSVILSTLGFGGLLYGFSDAGTKGWDSEEVIICLAVGAVALILFIVRSIMVKNPLLEMRVFKYSMFSLTSLINAIITMAMFSGMILLPIFLQNIRHFTPLDSGLLLLPGAILMGIMSPITGMVFDKIGARWLAVAGLVITTITTYEFSHLEADSSYNHMMLIYTARMFGMSMLMMPIQTAGLNQLPRRLNAHGSAMSQTLRNVSGALGTALLVTVMTNKAASQVKELVIAGHINPNDAAKMADVTQQATIYGINQSFVVSTWLTVAALVLAFFIRKVKPQEDTVQAPVKAPEASESAAQPAPAEVTAQPALAEVAAHAELQNKDSEFRNAIRGFLTPSQPAKDEGQFTDKEYRKALLKLKDATNQEADQKEEMSPDQAYRETLKKLNGLLKENK</sequence>
<proteinExistence type="inferred from homology"/>
<keyword evidence="4" id="KW-1003">Cell membrane</keyword>
<dbReference type="PROSITE" id="PS50850">
    <property type="entry name" value="MFS"/>
    <property type="match status" value="1"/>
</dbReference>
<feature type="transmembrane region" description="Helical" evidence="9">
    <location>
        <begin position="272"/>
        <end position="292"/>
    </location>
</feature>
<evidence type="ECO:0000256" key="1">
    <source>
        <dbReference type="ARBA" id="ARBA00004651"/>
    </source>
</evidence>
<feature type="transmembrane region" description="Helical" evidence="9">
    <location>
        <begin position="332"/>
        <end position="349"/>
    </location>
</feature>
<dbReference type="PANTHER" id="PTHR42718:SF9">
    <property type="entry name" value="MAJOR FACILITATOR SUPERFAMILY MULTIDRUG TRANSPORTER MFSC"/>
    <property type="match status" value="1"/>
</dbReference>
<reference evidence="11 12" key="1">
    <citation type="submission" date="2020-08" db="EMBL/GenBank/DDBJ databases">
        <title>Genomic Encyclopedia of Type Strains, Phase III (KMG-III): the genomes of soil and plant-associated and newly described type strains.</title>
        <authorList>
            <person name="Whitman W."/>
        </authorList>
    </citation>
    <scope>NUCLEOTIDE SEQUENCE [LARGE SCALE GENOMIC DNA]</scope>
    <source>
        <strain evidence="11 12">CECT 5831</strain>
    </source>
</reference>
<dbReference type="GO" id="GO:0005886">
    <property type="term" value="C:plasma membrane"/>
    <property type="evidence" value="ECO:0007669"/>
    <property type="project" value="UniProtKB-SubCell"/>
</dbReference>
<accession>A0A839TPB0</accession>
<feature type="compositionally biased region" description="Basic and acidic residues" evidence="8">
    <location>
        <begin position="561"/>
        <end position="585"/>
    </location>
</feature>
<dbReference type="Gene3D" id="1.20.1250.20">
    <property type="entry name" value="MFS general substrate transporter like domains"/>
    <property type="match status" value="1"/>
</dbReference>
<feature type="transmembrane region" description="Helical" evidence="9">
    <location>
        <begin position="361"/>
        <end position="379"/>
    </location>
</feature>
<evidence type="ECO:0000256" key="2">
    <source>
        <dbReference type="ARBA" id="ARBA00008537"/>
    </source>
</evidence>
<feature type="compositionally biased region" description="Low complexity" evidence="8">
    <location>
        <begin position="586"/>
        <end position="595"/>
    </location>
</feature>
<dbReference type="Pfam" id="PF07690">
    <property type="entry name" value="MFS_1"/>
    <property type="match status" value="1"/>
</dbReference>
<keyword evidence="3" id="KW-0813">Transport</keyword>
<feature type="transmembrane region" description="Helical" evidence="9">
    <location>
        <begin position="166"/>
        <end position="187"/>
    </location>
</feature>
<organism evidence="11 12">
    <name type="scientific">Paenibacillus rhizosphaerae</name>
    <dbReference type="NCBI Taxonomy" id="297318"/>
    <lineage>
        <taxon>Bacteria</taxon>
        <taxon>Bacillati</taxon>
        <taxon>Bacillota</taxon>
        <taxon>Bacilli</taxon>
        <taxon>Bacillales</taxon>
        <taxon>Paenibacillaceae</taxon>
        <taxon>Paenibacillus</taxon>
    </lineage>
</organism>
<feature type="transmembrane region" description="Helical" evidence="9">
    <location>
        <begin position="304"/>
        <end position="325"/>
    </location>
</feature>
<evidence type="ECO:0000313" key="11">
    <source>
        <dbReference type="EMBL" id="MBB3128343.1"/>
    </source>
</evidence>
<dbReference type="Proteomes" id="UP000517523">
    <property type="component" value="Unassembled WGS sequence"/>
</dbReference>